<evidence type="ECO:0000313" key="2">
    <source>
        <dbReference type="EMBL" id="MCL7931078.1"/>
    </source>
</evidence>
<protein>
    <recommendedName>
        <fullName evidence="4">DUF4760 domain-containing protein</fullName>
    </recommendedName>
</protein>
<evidence type="ECO:0008006" key="4">
    <source>
        <dbReference type="Google" id="ProtNLM"/>
    </source>
</evidence>
<dbReference type="EMBL" id="JAMJPJ010000028">
    <property type="protein sequence ID" value="MCL7931078.1"/>
    <property type="molecule type" value="Genomic_DNA"/>
</dbReference>
<organism evidence="2 3">
    <name type="scientific">Halomonas llamarensis</name>
    <dbReference type="NCBI Taxonomy" id="2945104"/>
    <lineage>
        <taxon>Bacteria</taxon>
        <taxon>Pseudomonadati</taxon>
        <taxon>Pseudomonadota</taxon>
        <taxon>Gammaproteobacteria</taxon>
        <taxon>Oceanospirillales</taxon>
        <taxon>Halomonadaceae</taxon>
        <taxon>Halomonas</taxon>
    </lineage>
</organism>
<name>A0ABT0SU27_9GAMM</name>
<evidence type="ECO:0000313" key="3">
    <source>
        <dbReference type="Proteomes" id="UP001165308"/>
    </source>
</evidence>
<comment type="caution">
    <text evidence="2">The sequence shown here is derived from an EMBL/GenBank/DDBJ whole genome shotgun (WGS) entry which is preliminary data.</text>
</comment>
<keyword evidence="1" id="KW-1133">Transmembrane helix</keyword>
<dbReference type="RefSeq" id="WP_250083233.1">
    <property type="nucleotide sequence ID" value="NZ_JAMJPJ010000028.1"/>
</dbReference>
<keyword evidence="1" id="KW-0472">Membrane</keyword>
<keyword evidence="1" id="KW-0812">Transmembrane</keyword>
<accession>A0ABT0SU27</accession>
<feature type="transmembrane region" description="Helical" evidence="1">
    <location>
        <begin position="6"/>
        <end position="26"/>
    </location>
</feature>
<keyword evidence="3" id="KW-1185">Reference proteome</keyword>
<reference evidence="2" key="1">
    <citation type="submission" date="2022-05" db="EMBL/GenBank/DDBJ databases">
        <title>Halomonas geminus sp. nov. and Halomonas llamarensis sp. nov. isolated from high-altitude salars of the Atacama Desert.</title>
        <authorList>
            <person name="Hintersatz C."/>
            <person name="Rojas L.A."/>
            <person name="Wei T.-S."/>
            <person name="Kutschke S."/>
            <person name="Lehmann F."/>
            <person name="Jain R."/>
            <person name="Pollmann K."/>
        </authorList>
    </citation>
    <scope>NUCLEOTIDE SEQUENCE</scope>
    <source>
        <strain evidence="2">ATCHA</strain>
    </source>
</reference>
<sequence length="216" mass="25089">MDQILQTIVTIIPVGVFVTLWINFAAQRRAQRELAIKLHEVFLSSEFYARVRAPAYHIGLQWHHLPKEIQIEYRKAVVSGWAFDKSYNKLEHYLSDFPSAKTQVIPSHFQKPLSSTTLTEHQALTALLRFWTRLNIHRKHRSIENAIVKDLFYDEFCYGAAFLNELADAVETRIEQGQIKPRWIDDIRELTLFFACDHQRPNKSVQATAQSAAPDL</sequence>
<dbReference type="Proteomes" id="UP001165308">
    <property type="component" value="Unassembled WGS sequence"/>
</dbReference>
<evidence type="ECO:0000256" key="1">
    <source>
        <dbReference type="SAM" id="Phobius"/>
    </source>
</evidence>
<gene>
    <name evidence="2" type="ORF">M8006_14000</name>
</gene>
<proteinExistence type="predicted"/>